<dbReference type="InterPro" id="IPR045087">
    <property type="entry name" value="Cu-oxidase_fam"/>
</dbReference>
<evidence type="ECO:0000256" key="1">
    <source>
        <dbReference type="ARBA" id="ARBA00010609"/>
    </source>
</evidence>
<dbReference type="PANTHER" id="PTHR11709:SF457">
    <property type="entry name" value="LACCASE-17-RELATED"/>
    <property type="match status" value="1"/>
</dbReference>
<dbReference type="GO" id="GO:0016491">
    <property type="term" value="F:oxidoreductase activity"/>
    <property type="evidence" value="ECO:0007669"/>
    <property type="project" value="TreeGrafter"/>
</dbReference>
<evidence type="ECO:0000256" key="2">
    <source>
        <dbReference type="SAM" id="SignalP"/>
    </source>
</evidence>
<dbReference type="PANTHER" id="PTHR11709">
    <property type="entry name" value="MULTI-COPPER OXIDASE"/>
    <property type="match status" value="1"/>
</dbReference>
<dbReference type="InterPro" id="IPR011707">
    <property type="entry name" value="Cu-oxidase-like_N"/>
</dbReference>
<dbReference type="Proteomes" id="UP000095767">
    <property type="component" value="Unassembled WGS sequence"/>
</dbReference>
<keyword evidence="2" id="KW-0732">Signal</keyword>
<protein>
    <submittedName>
        <fullName evidence="4">Putative laccase-17</fullName>
    </submittedName>
</protein>
<dbReference type="STRING" id="888268.A0A1E5WBG5"/>
<evidence type="ECO:0000313" key="4">
    <source>
        <dbReference type="EMBL" id="OEL34568.1"/>
    </source>
</evidence>
<feature type="domain" description="Plastocyanin-like" evidence="3">
    <location>
        <begin position="49"/>
        <end position="101"/>
    </location>
</feature>
<dbReference type="Pfam" id="PF07732">
    <property type="entry name" value="Cu-oxidase_3"/>
    <property type="match status" value="1"/>
</dbReference>
<evidence type="ECO:0000313" key="5">
    <source>
        <dbReference type="Proteomes" id="UP000095767"/>
    </source>
</evidence>
<feature type="chain" id="PRO_5009189112" evidence="2">
    <location>
        <begin position="40"/>
        <end position="101"/>
    </location>
</feature>
<gene>
    <name evidence="4" type="ORF">BAE44_0004413</name>
</gene>
<dbReference type="GO" id="GO:0005507">
    <property type="term" value="F:copper ion binding"/>
    <property type="evidence" value="ECO:0007669"/>
    <property type="project" value="InterPro"/>
</dbReference>
<organism evidence="4 5">
    <name type="scientific">Dichanthelium oligosanthes</name>
    <dbReference type="NCBI Taxonomy" id="888268"/>
    <lineage>
        <taxon>Eukaryota</taxon>
        <taxon>Viridiplantae</taxon>
        <taxon>Streptophyta</taxon>
        <taxon>Embryophyta</taxon>
        <taxon>Tracheophyta</taxon>
        <taxon>Spermatophyta</taxon>
        <taxon>Magnoliopsida</taxon>
        <taxon>Liliopsida</taxon>
        <taxon>Poales</taxon>
        <taxon>Poaceae</taxon>
        <taxon>PACMAD clade</taxon>
        <taxon>Panicoideae</taxon>
        <taxon>Panicodae</taxon>
        <taxon>Paniceae</taxon>
        <taxon>Dichantheliinae</taxon>
        <taxon>Dichanthelium</taxon>
    </lineage>
</organism>
<dbReference type="AlphaFoldDB" id="A0A1E5WBG5"/>
<dbReference type="Gene3D" id="2.60.40.420">
    <property type="entry name" value="Cupredoxins - blue copper proteins"/>
    <property type="match status" value="1"/>
</dbReference>
<dbReference type="EMBL" id="LWDX02014911">
    <property type="protein sequence ID" value="OEL34568.1"/>
    <property type="molecule type" value="Genomic_DNA"/>
</dbReference>
<comment type="caution">
    <text evidence="4">The sequence shown here is derived from an EMBL/GenBank/DDBJ whole genome shotgun (WGS) entry which is preliminary data.</text>
</comment>
<keyword evidence="5" id="KW-1185">Reference proteome</keyword>
<comment type="similarity">
    <text evidence="1">Belongs to the multicopper oxidase family.</text>
</comment>
<dbReference type="InterPro" id="IPR008972">
    <property type="entry name" value="Cupredoxin"/>
</dbReference>
<proteinExistence type="inferred from homology"/>
<feature type="non-terminal residue" evidence="4">
    <location>
        <position position="101"/>
    </location>
</feature>
<accession>A0A1E5WBG5</accession>
<dbReference type="OrthoDB" id="679880at2759"/>
<name>A0A1E5WBG5_9POAL</name>
<evidence type="ECO:0000259" key="3">
    <source>
        <dbReference type="Pfam" id="PF07732"/>
    </source>
</evidence>
<dbReference type="SUPFAM" id="SSF49503">
    <property type="entry name" value="Cupredoxins"/>
    <property type="match status" value="1"/>
</dbReference>
<reference evidence="4 5" key="1">
    <citation type="submission" date="2016-09" db="EMBL/GenBank/DDBJ databases">
        <title>The draft genome of Dichanthelium oligosanthes: A C3 panicoid grass species.</title>
        <authorList>
            <person name="Studer A.J."/>
            <person name="Schnable J.C."/>
            <person name="Brutnell T.P."/>
        </authorList>
    </citation>
    <scope>NUCLEOTIDE SEQUENCE [LARGE SCALE GENOMIC DNA]</scope>
    <source>
        <strain evidence="5">cv. Kellogg 1175</strain>
        <tissue evidence="4">Leaf</tissue>
    </source>
</reference>
<sequence length="101" mass="11096">MQEAVGMMSRSSRGISSLLFVISLAHLLVLCSQLQLAIAKAQYHEFVIKEAAVTRLCRTHSIMTVNGEFPGPAVEMSEGDSLIVRVINRGSYNVTVHWHGV</sequence>
<feature type="signal peptide" evidence="2">
    <location>
        <begin position="1"/>
        <end position="39"/>
    </location>
</feature>